<dbReference type="EMBL" id="QTTT01000001">
    <property type="protein sequence ID" value="REE94791.1"/>
    <property type="molecule type" value="Genomic_DNA"/>
</dbReference>
<organism evidence="3 4">
    <name type="scientific">Thermomonospora umbrina</name>
    <dbReference type="NCBI Taxonomy" id="111806"/>
    <lineage>
        <taxon>Bacteria</taxon>
        <taxon>Bacillati</taxon>
        <taxon>Actinomycetota</taxon>
        <taxon>Actinomycetes</taxon>
        <taxon>Streptosporangiales</taxon>
        <taxon>Thermomonosporaceae</taxon>
        <taxon>Thermomonospora</taxon>
    </lineage>
</organism>
<dbReference type="AlphaFoldDB" id="A0A3D9SSW3"/>
<dbReference type="GO" id="GO:0003955">
    <property type="term" value="F:NAD(P)H dehydrogenase (quinone) activity"/>
    <property type="evidence" value="ECO:0007669"/>
    <property type="project" value="InterPro"/>
</dbReference>
<dbReference type="PANTHER" id="PTHR30546">
    <property type="entry name" value="FLAVODOXIN-RELATED PROTEIN WRBA-RELATED"/>
    <property type="match status" value="1"/>
</dbReference>
<dbReference type="GO" id="GO:0016020">
    <property type="term" value="C:membrane"/>
    <property type="evidence" value="ECO:0007669"/>
    <property type="project" value="TreeGrafter"/>
</dbReference>
<evidence type="ECO:0000259" key="2">
    <source>
        <dbReference type="PROSITE" id="PS50902"/>
    </source>
</evidence>
<dbReference type="RefSeq" id="WP_116026301.1">
    <property type="nucleotide sequence ID" value="NZ_QTTT01000001.1"/>
</dbReference>
<comment type="similarity">
    <text evidence="1">Belongs to the WrbA family.</text>
</comment>
<dbReference type="FunFam" id="3.40.50.360:FF:000001">
    <property type="entry name" value="NAD(P)H dehydrogenase (Quinone) FQR1-like"/>
    <property type="match status" value="1"/>
</dbReference>
<keyword evidence="4" id="KW-1185">Reference proteome</keyword>
<evidence type="ECO:0000256" key="1">
    <source>
        <dbReference type="ARBA" id="ARBA00006961"/>
    </source>
</evidence>
<evidence type="ECO:0000313" key="3">
    <source>
        <dbReference type="EMBL" id="REE94791.1"/>
    </source>
</evidence>
<dbReference type="SUPFAM" id="SSF52218">
    <property type="entry name" value="Flavoproteins"/>
    <property type="match status" value="1"/>
</dbReference>
<dbReference type="NCBIfam" id="TIGR01755">
    <property type="entry name" value="flav_wrbA"/>
    <property type="match status" value="1"/>
</dbReference>
<dbReference type="Gene3D" id="3.40.50.360">
    <property type="match status" value="1"/>
</dbReference>
<gene>
    <name evidence="3" type="ORF">DFJ69_0153</name>
</gene>
<dbReference type="OrthoDB" id="9801479at2"/>
<dbReference type="InterPro" id="IPR010089">
    <property type="entry name" value="Flavoprotein_WrbA-like"/>
</dbReference>
<dbReference type="PROSITE" id="PS50902">
    <property type="entry name" value="FLAVODOXIN_LIKE"/>
    <property type="match status" value="1"/>
</dbReference>
<dbReference type="Proteomes" id="UP000256661">
    <property type="component" value="Unassembled WGS sequence"/>
</dbReference>
<dbReference type="GO" id="GO:0010181">
    <property type="term" value="F:FMN binding"/>
    <property type="evidence" value="ECO:0007669"/>
    <property type="project" value="InterPro"/>
</dbReference>
<dbReference type="NCBIfam" id="NF002999">
    <property type="entry name" value="PRK03767.1"/>
    <property type="match status" value="1"/>
</dbReference>
<dbReference type="Pfam" id="PF03358">
    <property type="entry name" value="FMN_red"/>
    <property type="match status" value="1"/>
</dbReference>
<dbReference type="InterPro" id="IPR029039">
    <property type="entry name" value="Flavoprotein-like_sf"/>
</dbReference>
<protein>
    <submittedName>
        <fullName evidence="3">NAD(P)H dehydrogenase (Quinone)</fullName>
    </submittedName>
</protein>
<reference evidence="3 4" key="1">
    <citation type="submission" date="2018-08" db="EMBL/GenBank/DDBJ databases">
        <title>Sequencing the genomes of 1000 actinobacteria strains.</title>
        <authorList>
            <person name="Klenk H.-P."/>
        </authorList>
    </citation>
    <scope>NUCLEOTIDE SEQUENCE [LARGE SCALE GENOMIC DNA]</scope>
    <source>
        <strain evidence="3 4">DSM 43927</strain>
    </source>
</reference>
<name>A0A3D9SSW3_9ACTN</name>
<comment type="caution">
    <text evidence="3">The sequence shown here is derived from an EMBL/GenBank/DDBJ whole genome shotgun (WGS) entry which is preliminary data.</text>
</comment>
<evidence type="ECO:0000313" key="4">
    <source>
        <dbReference type="Proteomes" id="UP000256661"/>
    </source>
</evidence>
<dbReference type="InterPro" id="IPR008254">
    <property type="entry name" value="Flavodoxin/NO_synth"/>
</dbReference>
<dbReference type="PANTHER" id="PTHR30546:SF23">
    <property type="entry name" value="FLAVOPROTEIN-LIKE PROTEIN YCP4-RELATED"/>
    <property type="match status" value="1"/>
</dbReference>
<proteinExistence type="inferred from homology"/>
<sequence length="204" mass="21516">MSPKIAVIYYSSTGSVHALAGALAEGAEKAGAEVRVRRVAELAPESAIDANPAWRAHAGESADVPVADHDDLRWADGYAFGTPTRFGNVAAQLKQFLDSTGQLWLDGTFTSKPFTGFTSTINLHGGSEATLIALYLQAFHWGSVLVPPGYNDVSVPDAYGNPYGVSHPTKVGGARPDEKALSAARFQGRYLATITGQLLAGLQN</sequence>
<feature type="domain" description="Flavodoxin-like" evidence="2">
    <location>
        <begin position="5"/>
        <end position="191"/>
    </location>
</feature>
<dbReference type="InterPro" id="IPR005025">
    <property type="entry name" value="FMN_Rdtase-like_dom"/>
</dbReference>
<accession>A0A3D9SSW3</accession>